<sequence>MFQIFLPQQSNPVAQVPKTMLFSTLQMLIQRPSHQRGTGSYCSHRAPFQEFQVTTSFNNTQPLKPNSTATAEFHHFPQEDSIKHPSALLFPTDSSTSVDISVNLTEALPTSRAQLKDTKQTRHKGLLVTFNSDQDKTIFKN</sequence>
<protein>
    <submittedName>
        <fullName evidence="1">Uncharacterized protein</fullName>
    </submittedName>
</protein>
<evidence type="ECO:0000313" key="1">
    <source>
        <dbReference type="EMBL" id="GBM04256.1"/>
    </source>
</evidence>
<organism evidence="1 2">
    <name type="scientific">Araneus ventricosus</name>
    <name type="common">Orbweaver spider</name>
    <name type="synonym">Epeira ventricosa</name>
    <dbReference type="NCBI Taxonomy" id="182803"/>
    <lineage>
        <taxon>Eukaryota</taxon>
        <taxon>Metazoa</taxon>
        <taxon>Ecdysozoa</taxon>
        <taxon>Arthropoda</taxon>
        <taxon>Chelicerata</taxon>
        <taxon>Arachnida</taxon>
        <taxon>Araneae</taxon>
        <taxon>Araneomorphae</taxon>
        <taxon>Entelegynae</taxon>
        <taxon>Araneoidea</taxon>
        <taxon>Araneidae</taxon>
        <taxon>Araneus</taxon>
    </lineage>
</organism>
<name>A0A4Y2CJY0_ARAVE</name>
<dbReference type="AlphaFoldDB" id="A0A4Y2CJY0"/>
<keyword evidence="2" id="KW-1185">Reference proteome</keyword>
<evidence type="ECO:0000313" key="2">
    <source>
        <dbReference type="Proteomes" id="UP000499080"/>
    </source>
</evidence>
<dbReference type="Proteomes" id="UP000499080">
    <property type="component" value="Unassembled WGS sequence"/>
</dbReference>
<gene>
    <name evidence="1" type="ORF">AVEN_41063_1</name>
</gene>
<proteinExistence type="predicted"/>
<comment type="caution">
    <text evidence="1">The sequence shown here is derived from an EMBL/GenBank/DDBJ whole genome shotgun (WGS) entry which is preliminary data.</text>
</comment>
<dbReference type="EMBL" id="BGPR01000200">
    <property type="protein sequence ID" value="GBM04256.1"/>
    <property type="molecule type" value="Genomic_DNA"/>
</dbReference>
<accession>A0A4Y2CJY0</accession>
<reference evidence="1 2" key="1">
    <citation type="journal article" date="2019" name="Sci. Rep.">
        <title>Orb-weaving spider Araneus ventricosus genome elucidates the spidroin gene catalogue.</title>
        <authorList>
            <person name="Kono N."/>
            <person name="Nakamura H."/>
            <person name="Ohtoshi R."/>
            <person name="Moran D.A.P."/>
            <person name="Shinohara A."/>
            <person name="Yoshida Y."/>
            <person name="Fujiwara M."/>
            <person name="Mori M."/>
            <person name="Tomita M."/>
            <person name="Arakawa K."/>
        </authorList>
    </citation>
    <scope>NUCLEOTIDE SEQUENCE [LARGE SCALE GENOMIC DNA]</scope>
</reference>